<dbReference type="InterPro" id="IPR014747">
    <property type="entry name" value="Bac_photo_RC_H_C"/>
</dbReference>
<dbReference type="Gene3D" id="3.90.50.10">
    <property type="entry name" value="Photosynthetic Reaction Center, subunit H, domain 2"/>
    <property type="match status" value="1"/>
</dbReference>
<evidence type="ECO:0000313" key="4">
    <source>
        <dbReference type="EMBL" id="PKV78456.1"/>
    </source>
</evidence>
<dbReference type="GO" id="GO:0030077">
    <property type="term" value="C:plasma membrane light-harvesting complex"/>
    <property type="evidence" value="ECO:0007669"/>
    <property type="project" value="InterPro"/>
</dbReference>
<evidence type="ECO:0000259" key="2">
    <source>
        <dbReference type="Pfam" id="PF05239"/>
    </source>
</evidence>
<dbReference type="GO" id="GO:0019684">
    <property type="term" value="P:photosynthesis, light reaction"/>
    <property type="evidence" value="ECO:0007669"/>
    <property type="project" value="InterPro"/>
</dbReference>
<dbReference type="Pfam" id="PF05239">
    <property type="entry name" value="PRC"/>
    <property type="match status" value="1"/>
</dbReference>
<dbReference type="PANTHER" id="PTHR38463:SF1">
    <property type="entry name" value="STRESS RESPONSE PROTEIN YSNF"/>
    <property type="match status" value="1"/>
</dbReference>
<proteinExistence type="predicted"/>
<name>A0A2N3VA33_9NOCA</name>
<dbReference type="InterPro" id="IPR052967">
    <property type="entry name" value="Stress_Response_Assoc"/>
</dbReference>
<dbReference type="NCBIfam" id="TIGR02271">
    <property type="entry name" value="YsnF/AvaK domain"/>
    <property type="match status" value="1"/>
</dbReference>
<keyword evidence="5" id="KW-1185">Reference proteome</keyword>
<feature type="domain" description="PRC-barrel" evidence="2">
    <location>
        <begin position="6"/>
        <end position="75"/>
    </location>
</feature>
<dbReference type="SUPFAM" id="SSF50346">
    <property type="entry name" value="PRC-barrel domain"/>
    <property type="match status" value="1"/>
</dbReference>
<feature type="domain" description="DUF2382" evidence="3">
    <location>
        <begin position="147"/>
        <end position="253"/>
    </location>
</feature>
<comment type="caution">
    <text evidence="4">The sequence shown here is derived from an EMBL/GenBank/DDBJ whole genome shotgun (WGS) entry which is preliminary data.</text>
</comment>
<dbReference type="InterPro" id="IPR027275">
    <property type="entry name" value="PRC-brl_dom"/>
</dbReference>
<feature type="region of interest" description="Disordered" evidence="1">
    <location>
        <begin position="104"/>
        <end position="149"/>
    </location>
</feature>
<dbReference type="Pfam" id="PF09557">
    <property type="entry name" value="DUF2382"/>
    <property type="match status" value="1"/>
</dbReference>
<evidence type="ECO:0000256" key="1">
    <source>
        <dbReference type="SAM" id="MobiDB-lite"/>
    </source>
</evidence>
<sequence>MSKSTLESLIGATAYDERGDKIGKVKQIYLDNQSGAPTWAAVSTGFFSHDSLVPLAGAEHRPDDDSIRLHVDKELVKTAPYHDGSRISAQSEQELFRHYHVDPRASGWNAEGRPRIRPEDDAPMTHGNPAPTMRGQSDTARYGDDSMVRSEEQLRIDTESEEVGTARLHKSVVTEEQTFKVPVTHEEVHVEREPITDRSGRTTIGEEDREVTLHADQVHVDKEAVPVERVRLAVDEVEDEKTVSETVRKERVETEGIDDRRREH</sequence>
<dbReference type="PANTHER" id="PTHR38463">
    <property type="entry name" value="STRESS RESPONSE PROTEIN YSNF"/>
    <property type="match status" value="1"/>
</dbReference>
<accession>A0A2N3VA33</accession>
<gene>
    <name evidence="4" type="ORF">ATK86_2827</name>
</gene>
<feature type="region of interest" description="Disordered" evidence="1">
    <location>
        <begin position="238"/>
        <end position="264"/>
    </location>
</feature>
<dbReference type="InterPro" id="IPR019060">
    <property type="entry name" value="DUF2382"/>
</dbReference>
<dbReference type="AlphaFoldDB" id="A0A2N3VA33"/>
<dbReference type="RefSeq" id="WP_101464897.1">
    <property type="nucleotide sequence ID" value="NZ_PJMW01000002.1"/>
</dbReference>
<dbReference type="Proteomes" id="UP000233766">
    <property type="component" value="Unassembled WGS sequence"/>
</dbReference>
<evidence type="ECO:0000313" key="5">
    <source>
        <dbReference type="Proteomes" id="UP000233766"/>
    </source>
</evidence>
<organism evidence="4 5">
    <name type="scientific">Nocardia fluminea</name>
    <dbReference type="NCBI Taxonomy" id="134984"/>
    <lineage>
        <taxon>Bacteria</taxon>
        <taxon>Bacillati</taxon>
        <taxon>Actinomycetota</taxon>
        <taxon>Actinomycetes</taxon>
        <taxon>Mycobacteriales</taxon>
        <taxon>Nocardiaceae</taxon>
        <taxon>Nocardia</taxon>
    </lineage>
</organism>
<protein>
    <submittedName>
        <fullName evidence="4">Uncharacterized protein (TIGR02271 family)</fullName>
    </submittedName>
</protein>
<dbReference type="EMBL" id="PJMW01000002">
    <property type="protein sequence ID" value="PKV78456.1"/>
    <property type="molecule type" value="Genomic_DNA"/>
</dbReference>
<dbReference type="InterPro" id="IPR011033">
    <property type="entry name" value="PRC_barrel-like_sf"/>
</dbReference>
<evidence type="ECO:0000259" key="3">
    <source>
        <dbReference type="Pfam" id="PF09557"/>
    </source>
</evidence>
<reference evidence="4 5" key="1">
    <citation type="submission" date="2017-12" db="EMBL/GenBank/DDBJ databases">
        <title>Sequencing the genomes of 1000 Actinobacteria strains.</title>
        <authorList>
            <person name="Klenk H.-P."/>
        </authorList>
    </citation>
    <scope>NUCLEOTIDE SEQUENCE [LARGE SCALE GENOMIC DNA]</scope>
    <source>
        <strain evidence="4 5">DSM 44489</strain>
    </source>
</reference>
<dbReference type="OrthoDB" id="3712018at2"/>